<dbReference type="EMBL" id="LYDR01000033">
    <property type="protein sequence ID" value="ODA35510.1"/>
    <property type="molecule type" value="Genomic_DNA"/>
</dbReference>
<comment type="caution">
    <text evidence="1">The sequence shown here is derived from an EMBL/GenBank/DDBJ whole genome shotgun (WGS) entry which is preliminary data.</text>
</comment>
<dbReference type="STRING" id="1841610.A6X21_17040"/>
<name>A0A1C3EQI3_9PLAN</name>
<reference evidence="1 2" key="1">
    <citation type="submission" date="2016-05" db="EMBL/GenBank/DDBJ databases">
        <title>Genomic and physiological characterization of Planctopirus sp. isolated from fresh water lake.</title>
        <authorList>
            <person name="Subhash Y."/>
            <person name="Ramana C."/>
        </authorList>
    </citation>
    <scope>NUCLEOTIDE SEQUENCE [LARGE SCALE GENOMIC DNA]</scope>
    <source>
        <strain evidence="1 2">JC280</strain>
    </source>
</reference>
<proteinExistence type="predicted"/>
<gene>
    <name evidence="1" type="ORF">A6X21_17040</name>
</gene>
<accession>A0A1C3EQI3</accession>
<evidence type="ECO:0000313" key="2">
    <source>
        <dbReference type="Proteomes" id="UP000094828"/>
    </source>
</evidence>
<dbReference type="AlphaFoldDB" id="A0A1C3EQI3"/>
<evidence type="ECO:0000313" key="1">
    <source>
        <dbReference type="EMBL" id="ODA35510.1"/>
    </source>
</evidence>
<protein>
    <submittedName>
        <fullName evidence="1">Uncharacterized protein</fullName>
    </submittedName>
</protein>
<sequence length="130" mass="14057">MKFLYCSRRSAEVDGKQRLKSVILLLSGKYTISSHEPVKICATPDICTLVARKTMEILRHLIGDDATALLLCASGLGAGLVLLKLAGWFRAADGLETCADDAWQLPADLLPKGPSEVVPVQNHGWQEKAA</sequence>
<organism evidence="1 2">
    <name type="scientific">Planctopirus hydrillae</name>
    <dbReference type="NCBI Taxonomy" id="1841610"/>
    <lineage>
        <taxon>Bacteria</taxon>
        <taxon>Pseudomonadati</taxon>
        <taxon>Planctomycetota</taxon>
        <taxon>Planctomycetia</taxon>
        <taxon>Planctomycetales</taxon>
        <taxon>Planctomycetaceae</taxon>
        <taxon>Planctopirus</taxon>
    </lineage>
</organism>
<dbReference type="Proteomes" id="UP000094828">
    <property type="component" value="Unassembled WGS sequence"/>
</dbReference>
<keyword evidence="2" id="KW-1185">Reference proteome</keyword>